<dbReference type="KEGG" id="tog:HNI00_11560"/>
<dbReference type="PANTHER" id="PTHR36173">
    <property type="entry name" value="RIBONUCLEASE VAPC16-RELATED"/>
    <property type="match status" value="1"/>
</dbReference>
<dbReference type="InterPro" id="IPR041705">
    <property type="entry name" value="PIN_Sll0205"/>
</dbReference>
<evidence type="ECO:0000259" key="1">
    <source>
        <dbReference type="Pfam" id="PF01850"/>
    </source>
</evidence>
<proteinExistence type="predicted"/>
<dbReference type="InterPro" id="IPR029060">
    <property type="entry name" value="PIN-like_dom_sf"/>
</dbReference>
<accession>A0AA97BD65</accession>
<dbReference type="EMBL" id="CP053540">
    <property type="protein sequence ID" value="WOB43721.1"/>
    <property type="molecule type" value="Genomic_DNA"/>
</dbReference>
<dbReference type="CDD" id="cd09872">
    <property type="entry name" value="PIN_Sll0205-like"/>
    <property type="match status" value="1"/>
</dbReference>
<reference evidence="2" key="1">
    <citation type="submission" date="2020-05" db="EMBL/GenBank/DDBJ databases">
        <authorList>
            <person name="Zhu T."/>
            <person name="Keshari N."/>
            <person name="Lu X."/>
        </authorList>
    </citation>
    <scope>NUCLEOTIDE SEQUENCE</scope>
    <source>
        <strain evidence="2">NK1-22</strain>
    </source>
</reference>
<dbReference type="RefSeq" id="WP_316786281.1">
    <property type="nucleotide sequence ID" value="NZ_CP053540.1"/>
</dbReference>
<dbReference type="Gene3D" id="3.40.50.1010">
    <property type="entry name" value="5'-nuclease"/>
    <property type="match status" value="1"/>
</dbReference>
<dbReference type="AlphaFoldDB" id="A0AA97BD65"/>
<organism evidence="2">
    <name type="scientific">Thermoleptolyngbya oregonensis NK1-22</name>
    <dbReference type="NCBI Taxonomy" id="2547457"/>
    <lineage>
        <taxon>Bacteria</taxon>
        <taxon>Bacillati</taxon>
        <taxon>Cyanobacteriota</taxon>
        <taxon>Cyanophyceae</taxon>
        <taxon>Oculatellales</taxon>
        <taxon>Oculatellaceae</taxon>
        <taxon>Thermoleptolyngbya</taxon>
    </lineage>
</organism>
<evidence type="ECO:0000313" key="2">
    <source>
        <dbReference type="EMBL" id="WOB43721.1"/>
    </source>
</evidence>
<name>A0AA97BD65_9CYAN</name>
<dbReference type="InterPro" id="IPR052919">
    <property type="entry name" value="TA_system_RNase"/>
</dbReference>
<dbReference type="SUPFAM" id="SSF88723">
    <property type="entry name" value="PIN domain-like"/>
    <property type="match status" value="1"/>
</dbReference>
<sequence length="128" mass="14786">MKFLLDTHAFIWWDSQSSQIPPETLVLLKNPRNELMVSLGSLWEIQIKTHLGKLALRAPLLNIVQQQQAENGVILLPVALSHIVELDRLPWHHKDPFDRLLIAQSRIESATLVSRDTAFRQYDCQIAW</sequence>
<dbReference type="PANTHER" id="PTHR36173:SF2">
    <property type="entry name" value="RIBONUCLEASE VAPC16"/>
    <property type="match status" value="1"/>
</dbReference>
<protein>
    <submittedName>
        <fullName evidence="2">Type II toxin-antitoxin system VapC family toxin</fullName>
    </submittedName>
</protein>
<gene>
    <name evidence="2" type="ORF">HNI00_11560</name>
</gene>
<dbReference type="Pfam" id="PF01850">
    <property type="entry name" value="PIN"/>
    <property type="match status" value="1"/>
</dbReference>
<feature type="domain" description="PIN" evidence="1">
    <location>
        <begin position="4"/>
        <end position="123"/>
    </location>
</feature>
<dbReference type="InterPro" id="IPR002716">
    <property type="entry name" value="PIN_dom"/>
</dbReference>